<keyword evidence="1" id="KW-1133">Transmembrane helix</keyword>
<accession>A0ABW3IBK2</accession>
<evidence type="ECO:0008006" key="4">
    <source>
        <dbReference type="Google" id="ProtNLM"/>
    </source>
</evidence>
<name>A0ABW3IBK2_9FLAO</name>
<keyword evidence="1" id="KW-0812">Transmembrane</keyword>
<organism evidence="2 3">
    <name type="scientific">Salinimicrobium gaetbulicola</name>
    <dbReference type="NCBI Taxonomy" id="999702"/>
    <lineage>
        <taxon>Bacteria</taxon>
        <taxon>Pseudomonadati</taxon>
        <taxon>Bacteroidota</taxon>
        <taxon>Flavobacteriia</taxon>
        <taxon>Flavobacteriales</taxon>
        <taxon>Flavobacteriaceae</taxon>
        <taxon>Salinimicrobium</taxon>
    </lineage>
</organism>
<proteinExistence type="predicted"/>
<evidence type="ECO:0000313" key="2">
    <source>
        <dbReference type="EMBL" id="MFD0975394.1"/>
    </source>
</evidence>
<dbReference type="EMBL" id="JBHTJP010000014">
    <property type="protein sequence ID" value="MFD0975394.1"/>
    <property type="molecule type" value="Genomic_DNA"/>
</dbReference>
<dbReference type="RefSeq" id="WP_380736412.1">
    <property type="nucleotide sequence ID" value="NZ_JBHTJP010000014.1"/>
</dbReference>
<protein>
    <recommendedName>
        <fullName evidence="4">PepSY-associated transmembrane protein</fullName>
    </recommendedName>
</protein>
<evidence type="ECO:0000256" key="1">
    <source>
        <dbReference type="SAM" id="Phobius"/>
    </source>
</evidence>
<feature type="transmembrane region" description="Helical" evidence="1">
    <location>
        <begin position="6"/>
        <end position="23"/>
    </location>
</feature>
<sequence length="120" mass="14242">MSKRILISIPIVLIIIGLIYFNLPFEVTRKTDIEFGNKLVERIEAFKKEKGQLPTPNDWMALEELGFKTEMLGTDPTYEKINENEFELIYLEGFDGPYLLYNSRQKHWKIDFPTIPDRWK</sequence>
<comment type="caution">
    <text evidence="2">The sequence shown here is derived from an EMBL/GenBank/DDBJ whole genome shotgun (WGS) entry which is preliminary data.</text>
</comment>
<reference evidence="3" key="1">
    <citation type="journal article" date="2019" name="Int. J. Syst. Evol. Microbiol.">
        <title>The Global Catalogue of Microorganisms (GCM) 10K type strain sequencing project: providing services to taxonomists for standard genome sequencing and annotation.</title>
        <authorList>
            <consortium name="The Broad Institute Genomics Platform"/>
            <consortium name="The Broad Institute Genome Sequencing Center for Infectious Disease"/>
            <person name="Wu L."/>
            <person name="Ma J."/>
        </authorList>
    </citation>
    <scope>NUCLEOTIDE SEQUENCE [LARGE SCALE GENOMIC DNA]</scope>
    <source>
        <strain evidence="3">CCUG 60898</strain>
    </source>
</reference>
<evidence type="ECO:0000313" key="3">
    <source>
        <dbReference type="Proteomes" id="UP001597100"/>
    </source>
</evidence>
<gene>
    <name evidence="2" type="ORF">ACFQ1G_01200</name>
</gene>
<keyword evidence="1" id="KW-0472">Membrane</keyword>
<dbReference type="Proteomes" id="UP001597100">
    <property type="component" value="Unassembled WGS sequence"/>
</dbReference>
<keyword evidence="3" id="KW-1185">Reference proteome</keyword>